<organism evidence="11 12">
    <name type="scientific">Pseudoalteromonas rubra</name>
    <dbReference type="NCBI Taxonomy" id="43658"/>
    <lineage>
        <taxon>Bacteria</taxon>
        <taxon>Pseudomonadati</taxon>
        <taxon>Pseudomonadota</taxon>
        <taxon>Gammaproteobacteria</taxon>
        <taxon>Alteromonadales</taxon>
        <taxon>Pseudoalteromonadaceae</taxon>
        <taxon>Pseudoalteromonas</taxon>
    </lineage>
</organism>
<feature type="transmembrane region" description="Helical" evidence="8">
    <location>
        <begin position="249"/>
        <end position="274"/>
    </location>
</feature>
<feature type="transmembrane region" description="Helical" evidence="8">
    <location>
        <begin position="286"/>
        <end position="307"/>
    </location>
</feature>
<dbReference type="Pfam" id="PF02378">
    <property type="entry name" value="PTS_EIIC"/>
    <property type="match status" value="1"/>
</dbReference>
<evidence type="ECO:0000256" key="3">
    <source>
        <dbReference type="ARBA" id="ARBA00022475"/>
    </source>
</evidence>
<evidence type="ECO:0000256" key="8">
    <source>
        <dbReference type="SAM" id="Phobius"/>
    </source>
</evidence>
<name>A0A0F4QLK0_9GAMM</name>
<evidence type="ECO:0000256" key="4">
    <source>
        <dbReference type="ARBA" id="ARBA00022597"/>
    </source>
</evidence>
<dbReference type="GO" id="GO:0008982">
    <property type="term" value="F:protein-N(PI)-phosphohistidine-sugar phosphotransferase activity"/>
    <property type="evidence" value="ECO:0007669"/>
    <property type="project" value="InterPro"/>
</dbReference>
<proteinExistence type="predicted"/>
<evidence type="ECO:0000256" key="2">
    <source>
        <dbReference type="ARBA" id="ARBA00022448"/>
    </source>
</evidence>
<dbReference type="InterPro" id="IPR035919">
    <property type="entry name" value="EAL_sf"/>
</dbReference>
<feature type="transmembrane region" description="Helical" evidence="8">
    <location>
        <begin position="124"/>
        <end position="142"/>
    </location>
</feature>
<feature type="transmembrane region" description="Helical" evidence="8">
    <location>
        <begin position="92"/>
        <end position="112"/>
    </location>
</feature>
<dbReference type="AlphaFoldDB" id="A0A0F4QLK0"/>
<dbReference type="CDD" id="cd01948">
    <property type="entry name" value="EAL"/>
    <property type="match status" value="1"/>
</dbReference>
<dbReference type="GO" id="GO:0009401">
    <property type="term" value="P:phosphoenolpyruvate-dependent sugar phosphotransferase system"/>
    <property type="evidence" value="ECO:0007669"/>
    <property type="project" value="InterPro"/>
</dbReference>
<evidence type="ECO:0000256" key="1">
    <source>
        <dbReference type="ARBA" id="ARBA00004651"/>
    </source>
</evidence>
<feature type="transmembrane region" description="Helical" evidence="8">
    <location>
        <begin position="313"/>
        <end position="337"/>
    </location>
</feature>
<sequence length="685" mass="77095">MVTSLLNRFNQFALKLSSNTVVLSLREGYIALIPFFIVASVITLLNQWLGEDLHKLKYQALGDFNTLVWGIFPLLTLISFSYYLSKNLKIHTIAGPVLVLACFTATTGYIEINQGTLSIVHRDGMLYSLLMPVLCCYLLAYIERIRWLRLVGISSISLFLRKHLNLIIPYILVTAIILLVIPILDHFAGQLHSTLKLLNPTWNVFEKVSAQLIFSHLLWFIGVHGDNTYHLLVSGELTDYQVLPQLSSYAFYTCFVIIGGTGCIWGLIIASMLLKNARHERSIAMIASPLALFNISEVMLYALPIVFNPYLLIPFLLSPLLNALIAYGCISAGMITLDPAMDIPWFTPVFVSGWLLTQSFSGILLQVILIALNAALYYPFLRFNRDHNLSGKALDVLLKRFTTGRLIEAGAESSYTRTQREEQINVHSLKEVTDALNSGELMLFYQPKINPYTKQVVGFEALLRLKDTDGRVQGPWFLATLEQHGLLHIIDNFVIDQLEVDLEHFAREGFRPKVSFNISPQNLLTGGYKRIVKAFSDYPGQVEVELLESSYIEDFNRTVDVVNLLRAHHIACAMDDFGTGYSCLSVLSKLNIDTIKLDRSLLPDNYNCKSVSLYTNLSEMIAKLGFRLVAEGVETKEEENLVKQSQVDCVQGFLYYKAMPIEEAMTLLQSQTESSQQHNAADSSV</sequence>
<keyword evidence="4" id="KW-0762">Sugar transport</keyword>
<dbReference type="InterPro" id="IPR050706">
    <property type="entry name" value="Cyclic-di-GMP_PDE-like"/>
</dbReference>
<evidence type="ECO:0000256" key="6">
    <source>
        <dbReference type="ARBA" id="ARBA00022989"/>
    </source>
</evidence>
<dbReference type="PANTHER" id="PTHR33121:SF79">
    <property type="entry name" value="CYCLIC DI-GMP PHOSPHODIESTERASE PDED-RELATED"/>
    <property type="match status" value="1"/>
</dbReference>
<feature type="transmembrane region" description="Helical" evidence="8">
    <location>
        <begin position="349"/>
        <end position="378"/>
    </location>
</feature>
<dbReference type="PROSITE" id="PS51105">
    <property type="entry name" value="PTS_EIIC_TYPE_3"/>
    <property type="match status" value="1"/>
</dbReference>
<dbReference type="Proteomes" id="UP000033452">
    <property type="component" value="Unassembled WGS sequence"/>
</dbReference>
<dbReference type="PROSITE" id="PS50883">
    <property type="entry name" value="EAL"/>
    <property type="match status" value="1"/>
</dbReference>
<keyword evidence="7 8" id="KW-0472">Membrane</keyword>
<evidence type="ECO:0000259" key="10">
    <source>
        <dbReference type="PROSITE" id="PS51105"/>
    </source>
</evidence>
<keyword evidence="12" id="KW-1185">Reference proteome</keyword>
<comment type="caution">
    <text evidence="11">The sequence shown here is derived from an EMBL/GenBank/DDBJ whole genome shotgun (WGS) entry which is preliminary data.</text>
</comment>
<dbReference type="InterPro" id="IPR003352">
    <property type="entry name" value="PTS_EIIC"/>
</dbReference>
<feature type="transmembrane region" description="Helical" evidence="8">
    <location>
        <begin position="66"/>
        <end position="85"/>
    </location>
</feature>
<dbReference type="PANTHER" id="PTHR33121">
    <property type="entry name" value="CYCLIC DI-GMP PHOSPHODIESTERASE PDEF"/>
    <property type="match status" value="1"/>
</dbReference>
<dbReference type="Pfam" id="PF00563">
    <property type="entry name" value="EAL"/>
    <property type="match status" value="1"/>
</dbReference>
<feature type="domain" description="EAL" evidence="9">
    <location>
        <begin position="425"/>
        <end position="672"/>
    </location>
</feature>
<keyword evidence="5 8" id="KW-0812">Transmembrane</keyword>
<evidence type="ECO:0000256" key="7">
    <source>
        <dbReference type="ARBA" id="ARBA00023136"/>
    </source>
</evidence>
<evidence type="ECO:0000259" key="9">
    <source>
        <dbReference type="PROSITE" id="PS50883"/>
    </source>
</evidence>
<keyword evidence="6 8" id="KW-1133">Transmembrane helix</keyword>
<reference evidence="11 12" key="1">
    <citation type="journal article" date="2015" name="BMC Genomics">
        <title>Genome mining reveals unlocked bioactive potential of marine Gram-negative bacteria.</title>
        <authorList>
            <person name="Machado H."/>
            <person name="Sonnenschein E.C."/>
            <person name="Melchiorsen J."/>
            <person name="Gram L."/>
        </authorList>
    </citation>
    <scope>NUCLEOTIDE SEQUENCE [LARGE SCALE GENOMIC DNA]</scope>
    <source>
        <strain evidence="11 12">S2471</strain>
    </source>
</reference>
<dbReference type="PATRIC" id="fig|43658.5.peg.2546"/>
<evidence type="ECO:0000256" key="5">
    <source>
        <dbReference type="ARBA" id="ARBA00022692"/>
    </source>
</evidence>
<dbReference type="SMART" id="SM00052">
    <property type="entry name" value="EAL"/>
    <property type="match status" value="1"/>
</dbReference>
<dbReference type="InterPro" id="IPR001633">
    <property type="entry name" value="EAL_dom"/>
</dbReference>
<dbReference type="OrthoDB" id="6198205at2"/>
<keyword evidence="2" id="KW-0813">Transport</keyword>
<evidence type="ECO:0000313" key="12">
    <source>
        <dbReference type="Proteomes" id="UP000033452"/>
    </source>
</evidence>
<feature type="transmembrane region" description="Helical" evidence="8">
    <location>
        <begin position="28"/>
        <end position="46"/>
    </location>
</feature>
<feature type="transmembrane region" description="Helical" evidence="8">
    <location>
        <begin position="163"/>
        <end position="184"/>
    </location>
</feature>
<dbReference type="RefSeq" id="WP_046005225.1">
    <property type="nucleotide sequence ID" value="NZ_JXYA01000026.1"/>
</dbReference>
<dbReference type="InterPro" id="IPR004501">
    <property type="entry name" value="PTS_EIIC_3"/>
</dbReference>
<comment type="subcellular location">
    <subcellularLocation>
        <location evidence="1">Cell membrane</location>
        <topology evidence="1">Multi-pass membrane protein</topology>
    </subcellularLocation>
</comment>
<dbReference type="Gene3D" id="3.20.20.450">
    <property type="entry name" value="EAL domain"/>
    <property type="match status" value="1"/>
</dbReference>
<feature type="domain" description="PTS EIIC type-3" evidence="10">
    <location>
        <begin position="5"/>
        <end position="380"/>
    </location>
</feature>
<evidence type="ECO:0000313" key="11">
    <source>
        <dbReference type="EMBL" id="KJZ08573.1"/>
    </source>
</evidence>
<dbReference type="GO" id="GO:0071111">
    <property type="term" value="F:cyclic-guanylate-specific phosphodiesterase activity"/>
    <property type="evidence" value="ECO:0007669"/>
    <property type="project" value="InterPro"/>
</dbReference>
<dbReference type="GO" id="GO:0005886">
    <property type="term" value="C:plasma membrane"/>
    <property type="evidence" value="ECO:0007669"/>
    <property type="project" value="UniProtKB-SubCell"/>
</dbReference>
<protein>
    <submittedName>
        <fullName evidence="11">Diguanylate phosphodiesterase</fullName>
    </submittedName>
</protein>
<dbReference type="SUPFAM" id="SSF141868">
    <property type="entry name" value="EAL domain-like"/>
    <property type="match status" value="1"/>
</dbReference>
<dbReference type="EMBL" id="JXYA01000026">
    <property type="protein sequence ID" value="KJZ08573.1"/>
    <property type="molecule type" value="Genomic_DNA"/>
</dbReference>
<gene>
    <name evidence="11" type="ORF">TW77_12030</name>
</gene>
<accession>A0A0F4QLK0</accession>
<keyword evidence="3" id="KW-1003">Cell membrane</keyword>